<accession>A0A918I4Z4</accession>
<organism evidence="2 3">
    <name type="scientific">Streptomyces lavendofoliae</name>
    <dbReference type="NCBI Taxonomy" id="67314"/>
    <lineage>
        <taxon>Bacteria</taxon>
        <taxon>Bacillati</taxon>
        <taxon>Actinomycetota</taxon>
        <taxon>Actinomycetes</taxon>
        <taxon>Kitasatosporales</taxon>
        <taxon>Streptomycetaceae</taxon>
        <taxon>Streptomyces</taxon>
    </lineage>
</organism>
<keyword evidence="3" id="KW-1185">Reference proteome</keyword>
<sequence>MLDKGQTCQGVGQAGADGRCSDARRRTGRPRRSKGACDRLSDCHAPSANPGVISFGQLDETRVGTVATAHVVLGEVDAFPHTDCEPCSLAQSARSRASHSAPSRAAVLRERCLDFLLGFPHLPITVVGVIWQPNWKLPLGADYLAGIDRDMSRVGLRRRPDNLRALAPAPSAARPRT</sequence>
<dbReference type="Proteomes" id="UP000636661">
    <property type="component" value="Unassembled WGS sequence"/>
</dbReference>
<reference evidence="2" key="2">
    <citation type="submission" date="2020-09" db="EMBL/GenBank/DDBJ databases">
        <authorList>
            <person name="Sun Q."/>
            <person name="Ohkuma M."/>
        </authorList>
    </citation>
    <scope>NUCLEOTIDE SEQUENCE</scope>
    <source>
        <strain evidence="2">JCM 4391</strain>
    </source>
</reference>
<gene>
    <name evidence="2" type="ORF">GCM10010274_65370</name>
</gene>
<name>A0A918I4Z4_9ACTN</name>
<dbReference type="EMBL" id="BMTP01000034">
    <property type="protein sequence ID" value="GGU67918.1"/>
    <property type="molecule type" value="Genomic_DNA"/>
</dbReference>
<feature type="compositionally biased region" description="Polar residues" evidence="1">
    <location>
        <begin position="1"/>
        <end position="10"/>
    </location>
</feature>
<comment type="caution">
    <text evidence="2">The sequence shown here is derived from an EMBL/GenBank/DDBJ whole genome shotgun (WGS) entry which is preliminary data.</text>
</comment>
<evidence type="ECO:0000256" key="1">
    <source>
        <dbReference type="SAM" id="MobiDB-lite"/>
    </source>
</evidence>
<reference evidence="2" key="1">
    <citation type="journal article" date="2014" name="Int. J. Syst. Evol. Microbiol.">
        <title>Complete genome sequence of Corynebacterium casei LMG S-19264T (=DSM 44701T), isolated from a smear-ripened cheese.</title>
        <authorList>
            <consortium name="US DOE Joint Genome Institute (JGI-PGF)"/>
            <person name="Walter F."/>
            <person name="Albersmeier A."/>
            <person name="Kalinowski J."/>
            <person name="Ruckert C."/>
        </authorList>
    </citation>
    <scope>NUCLEOTIDE SEQUENCE</scope>
    <source>
        <strain evidence="2">JCM 4391</strain>
    </source>
</reference>
<proteinExistence type="predicted"/>
<evidence type="ECO:0000313" key="2">
    <source>
        <dbReference type="EMBL" id="GGU67918.1"/>
    </source>
</evidence>
<evidence type="ECO:0000313" key="3">
    <source>
        <dbReference type="Proteomes" id="UP000636661"/>
    </source>
</evidence>
<feature type="region of interest" description="Disordered" evidence="1">
    <location>
        <begin position="1"/>
        <end position="39"/>
    </location>
</feature>
<protein>
    <submittedName>
        <fullName evidence="2">Uncharacterized protein</fullName>
    </submittedName>
</protein>
<dbReference type="AlphaFoldDB" id="A0A918I4Z4"/>